<accession>A0A642V8Y3</accession>
<organism evidence="1 2">
    <name type="scientific">Trichomonascus ciferrii</name>
    <dbReference type="NCBI Taxonomy" id="44093"/>
    <lineage>
        <taxon>Eukaryota</taxon>
        <taxon>Fungi</taxon>
        <taxon>Dikarya</taxon>
        <taxon>Ascomycota</taxon>
        <taxon>Saccharomycotina</taxon>
        <taxon>Dipodascomycetes</taxon>
        <taxon>Dipodascales</taxon>
        <taxon>Trichomonascaceae</taxon>
        <taxon>Trichomonascus</taxon>
        <taxon>Trichomonascus ciferrii complex</taxon>
    </lineage>
</organism>
<dbReference type="AlphaFoldDB" id="A0A642V8Y3"/>
<dbReference type="EMBL" id="SWFS01000119">
    <property type="protein sequence ID" value="KAA8916159.1"/>
    <property type="molecule type" value="Genomic_DNA"/>
</dbReference>
<name>A0A642V8Y3_9ASCO</name>
<reference evidence="1" key="1">
    <citation type="journal article" date="2019" name="G3 (Bethesda)">
        <title>Genome Assemblies of Two Rare Opportunistic Yeast Pathogens: Diutina rugosa (syn. Candida rugosa) and Trichomonascus ciferrii (syn. Candida ciferrii).</title>
        <authorList>
            <person name="Mixao V."/>
            <person name="Saus E."/>
            <person name="Hansen A.P."/>
            <person name="Lass-Florl C."/>
            <person name="Gabaldon T."/>
        </authorList>
    </citation>
    <scope>NUCLEOTIDE SEQUENCE</scope>
    <source>
        <strain evidence="1">CBS 4856</strain>
    </source>
</reference>
<proteinExistence type="predicted"/>
<sequence length="121" mass="13333">MMRKKRKEPKGTERQLTHVVSYSHTENTCSKNTSAKPGQEVSSSLGWLNVDGRRGGTYSLIWALTGRWCLDEGWEWWSSCEGVEEEDTESISGSDMGALRGVVESSLSFGGLLGGCEANKR</sequence>
<dbReference type="Proteomes" id="UP000761534">
    <property type="component" value="Unassembled WGS sequence"/>
</dbReference>
<evidence type="ECO:0000313" key="2">
    <source>
        <dbReference type="Proteomes" id="UP000761534"/>
    </source>
</evidence>
<dbReference type="VEuPathDB" id="FungiDB:TRICI_001691"/>
<comment type="caution">
    <text evidence="1">The sequence shown here is derived from an EMBL/GenBank/DDBJ whole genome shotgun (WGS) entry which is preliminary data.</text>
</comment>
<evidence type="ECO:0000313" key="1">
    <source>
        <dbReference type="EMBL" id="KAA8916159.1"/>
    </source>
</evidence>
<gene>
    <name evidence="1" type="ORF">TRICI_001691</name>
</gene>
<keyword evidence="2" id="KW-1185">Reference proteome</keyword>
<protein>
    <submittedName>
        <fullName evidence="1">Uncharacterized protein</fullName>
    </submittedName>
</protein>